<protein>
    <submittedName>
        <fullName evidence="1">Uncharacterized protein</fullName>
    </submittedName>
</protein>
<organism evidence="1 2">
    <name type="scientific">Emiliania huxleyi (strain CCMP1516)</name>
    <dbReference type="NCBI Taxonomy" id="280463"/>
    <lineage>
        <taxon>Eukaryota</taxon>
        <taxon>Haptista</taxon>
        <taxon>Haptophyta</taxon>
        <taxon>Prymnesiophyceae</taxon>
        <taxon>Isochrysidales</taxon>
        <taxon>Noelaerhabdaceae</taxon>
        <taxon>Emiliania</taxon>
    </lineage>
</organism>
<reference evidence="2" key="1">
    <citation type="journal article" date="2013" name="Nature">
        <title>Pan genome of the phytoplankton Emiliania underpins its global distribution.</title>
        <authorList>
            <person name="Read B.A."/>
            <person name="Kegel J."/>
            <person name="Klute M.J."/>
            <person name="Kuo A."/>
            <person name="Lefebvre S.C."/>
            <person name="Maumus F."/>
            <person name="Mayer C."/>
            <person name="Miller J."/>
            <person name="Monier A."/>
            <person name="Salamov A."/>
            <person name="Young J."/>
            <person name="Aguilar M."/>
            <person name="Claverie J.M."/>
            <person name="Frickenhaus S."/>
            <person name="Gonzalez K."/>
            <person name="Herman E.K."/>
            <person name="Lin Y.C."/>
            <person name="Napier J."/>
            <person name="Ogata H."/>
            <person name="Sarno A.F."/>
            <person name="Shmutz J."/>
            <person name="Schroeder D."/>
            <person name="de Vargas C."/>
            <person name="Verret F."/>
            <person name="von Dassow P."/>
            <person name="Valentin K."/>
            <person name="Van de Peer Y."/>
            <person name="Wheeler G."/>
            <person name="Dacks J.B."/>
            <person name="Delwiche C.F."/>
            <person name="Dyhrman S.T."/>
            <person name="Glockner G."/>
            <person name="John U."/>
            <person name="Richards T."/>
            <person name="Worden A.Z."/>
            <person name="Zhang X."/>
            <person name="Grigoriev I.V."/>
            <person name="Allen A.E."/>
            <person name="Bidle K."/>
            <person name="Borodovsky M."/>
            <person name="Bowler C."/>
            <person name="Brownlee C."/>
            <person name="Cock J.M."/>
            <person name="Elias M."/>
            <person name="Gladyshev V.N."/>
            <person name="Groth M."/>
            <person name="Guda C."/>
            <person name="Hadaegh A."/>
            <person name="Iglesias-Rodriguez M.D."/>
            <person name="Jenkins J."/>
            <person name="Jones B.M."/>
            <person name="Lawson T."/>
            <person name="Leese F."/>
            <person name="Lindquist E."/>
            <person name="Lobanov A."/>
            <person name="Lomsadze A."/>
            <person name="Malik S.B."/>
            <person name="Marsh M.E."/>
            <person name="Mackinder L."/>
            <person name="Mock T."/>
            <person name="Mueller-Roeber B."/>
            <person name="Pagarete A."/>
            <person name="Parker M."/>
            <person name="Probert I."/>
            <person name="Quesneville H."/>
            <person name="Raines C."/>
            <person name="Rensing S.A."/>
            <person name="Riano-Pachon D.M."/>
            <person name="Richier S."/>
            <person name="Rokitta S."/>
            <person name="Shiraiwa Y."/>
            <person name="Soanes D.M."/>
            <person name="van der Giezen M."/>
            <person name="Wahlund T.M."/>
            <person name="Williams B."/>
            <person name="Wilson W."/>
            <person name="Wolfe G."/>
            <person name="Wurch L.L."/>
        </authorList>
    </citation>
    <scope>NUCLEOTIDE SEQUENCE</scope>
</reference>
<dbReference type="AlphaFoldDB" id="A0A0D3J492"/>
<sequence>MHIACHWSIAKSGSVGGPLPHTLIFHATNSWDKEHALKSLGLWHFEASLARPPATCGRGGGGGGCSGPEQLIWARGGRPRVLAFAPSLSERRDTRGLATPNSSVHATEVVAPLLLGALASGRLPALPRLPCGTGGPSPWLVWHGGFKTRSADQRYVQGLCRHGSCGIYWVATGSTDAAELEAADAAAREFGGGASPFPRARSLGRGPVRCAPFSALYGRHPLSHEECKDGKKAWLLQPPAWEAYQELLGAAATPRATCAPAEGRACAATLHIDGVGGGGSGAAKEAPLVEYAALADALARTDSAGVVYLPSRLRVREASIPRDVRMKLERYCSQIFDEGDAAAPAAAPQAPTPAARERAQGGGGGCCEMKCVSAVA</sequence>
<dbReference type="KEGG" id="ehx:EMIHUDRAFT_448023"/>
<keyword evidence="2" id="KW-1185">Reference proteome</keyword>
<dbReference type="EnsemblProtists" id="EOD18327">
    <property type="protein sequence ID" value="EOD18327"/>
    <property type="gene ID" value="EMIHUDRAFT_448023"/>
</dbReference>
<dbReference type="GeneID" id="19046514"/>
<evidence type="ECO:0000313" key="2">
    <source>
        <dbReference type="Proteomes" id="UP000013827"/>
    </source>
</evidence>
<proteinExistence type="predicted"/>
<reference evidence="1" key="2">
    <citation type="submission" date="2024-10" db="UniProtKB">
        <authorList>
            <consortium name="EnsemblProtists"/>
        </authorList>
    </citation>
    <scope>IDENTIFICATION</scope>
</reference>
<dbReference type="PaxDb" id="2903-EOD18327"/>
<dbReference type="RefSeq" id="XP_005770756.1">
    <property type="nucleotide sequence ID" value="XM_005770699.1"/>
</dbReference>
<dbReference type="Proteomes" id="UP000013827">
    <property type="component" value="Unassembled WGS sequence"/>
</dbReference>
<evidence type="ECO:0000313" key="1">
    <source>
        <dbReference type="EnsemblProtists" id="EOD18327"/>
    </source>
</evidence>
<accession>A0A0D3J492</accession>
<dbReference type="HOGENOM" id="CLU_736584_0_0_1"/>
<name>A0A0D3J492_EMIH1</name>